<sequence>MSNFTSTDGSALPSGVTTSTDLSSSLSILLVGTVGSSFLVPISAVLLYFQTPRAHRSASFLMILSSLVLGLGEGGLNMYNQISAIRHTAVPSAVTTTYTMVHLFLPLLTESVLVFRVTAIHPPKRLSRFWRTVIYVPIMIFKILRIIVLVAIAISWVENSKGLPAPVQGGLDALTAINKLPSQLRWALQVADTLFMSVMFFPHSGSKANKHPKHPKGGRAPLPESHHTQDTALEEEEEPLPLWPRLKLLFWKAVASFVFPVLLNMIQFVLVLVQNGVLQFPSLFAVNNQAGIIGMVFATVLTPAAAVTRPATRKAATAHARAPTRPGIMTMLSDVSSKYDKEDGSVDSPAQGLPELLSDDRQTAPANWMKGGHSHAVRDDEGDLTTGFGGLLDITGRESPSGGGGGGDMGDFGGMFGSVVGALGGGTDGALGHVGHSLGNVGHNLGHVSGWRDLAHGLTGEVREKVHDIEEGVIREERRAVAAVKGKARSVVDGVKDMVHEVQDAKDQARDAVRGAKDQARGAVRGVKDQVRQEVRDVEQKTKGQARAAVDDLENRARTAVQDAEQQARQQARDALDDAQQQAGAAMDGVENKALHEARGVEARVADEEMRVRDRAREEIGTVEARARDEERRIEDKAQSAVRVEEARVRDYEIEEEKAAEEIRVEEARVDEEMDVKERFDML</sequence>
<feature type="transmembrane region" description="Helical" evidence="3">
    <location>
        <begin position="60"/>
        <end position="79"/>
    </location>
</feature>
<feature type="transmembrane region" description="Helical" evidence="3">
    <location>
        <begin position="26"/>
        <end position="48"/>
    </location>
</feature>
<dbReference type="AlphaFoldDB" id="A0A1M2VXK3"/>
<reference evidence="4 5" key="1">
    <citation type="submission" date="2016-10" db="EMBL/GenBank/DDBJ databases">
        <title>Genome sequence of the basidiomycete white-rot fungus Trametes pubescens.</title>
        <authorList>
            <person name="Makela M.R."/>
            <person name="Granchi Z."/>
            <person name="Peng M."/>
            <person name="De Vries R.P."/>
            <person name="Grigoriev I."/>
            <person name="Riley R."/>
            <person name="Hilden K."/>
        </authorList>
    </citation>
    <scope>NUCLEOTIDE SEQUENCE [LARGE SCALE GENOMIC DNA]</scope>
    <source>
        <strain evidence="4 5">FBCC735</strain>
    </source>
</reference>
<proteinExistence type="predicted"/>
<feature type="region of interest" description="Disordered" evidence="2">
    <location>
        <begin position="1"/>
        <end position="20"/>
    </location>
</feature>
<protein>
    <submittedName>
        <fullName evidence="4">Uncharacterized protein</fullName>
    </submittedName>
</protein>
<feature type="region of interest" description="Disordered" evidence="2">
    <location>
        <begin position="556"/>
        <end position="587"/>
    </location>
</feature>
<dbReference type="Proteomes" id="UP000184267">
    <property type="component" value="Unassembled WGS sequence"/>
</dbReference>
<dbReference type="OMA" id="IAISWVE"/>
<evidence type="ECO:0000256" key="3">
    <source>
        <dbReference type="SAM" id="Phobius"/>
    </source>
</evidence>
<dbReference type="EMBL" id="MNAD01000504">
    <property type="protein sequence ID" value="OJT12252.1"/>
    <property type="molecule type" value="Genomic_DNA"/>
</dbReference>
<feature type="coiled-coil region" evidence="1">
    <location>
        <begin position="613"/>
        <end position="669"/>
    </location>
</feature>
<name>A0A1M2VXK3_TRAPU</name>
<gene>
    <name evidence="4" type="ORF">TRAPUB_11186</name>
</gene>
<keyword evidence="5" id="KW-1185">Reference proteome</keyword>
<evidence type="ECO:0000256" key="2">
    <source>
        <dbReference type="SAM" id="MobiDB-lite"/>
    </source>
</evidence>
<keyword evidence="3" id="KW-1133">Transmembrane helix</keyword>
<evidence type="ECO:0000256" key="1">
    <source>
        <dbReference type="SAM" id="Coils"/>
    </source>
</evidence>
<feature type="transmembrane region" description="Helical" evidence="3">
    <location>
        <begin position="132"/>
        <end position="157"/>
    </location>
</feature>
<accession>A0A1M2VXK3</accession>
<dbReference type="OrthoDB" id="2548432at2759"/>
<keyword evidence="3" id="KW-0472">Membrane</keyword>
<feature type="region of interest" description="Disordered" evidence="2">
    <location>
        <begin position="206"/>
        <end position="236"/>
    </location>
</feature>
<evidence type="ECO:0000313" key="5">
    <source>
        <dbReference type="Proteomes" id="UP000184267"/>
    </source>
</evidence>
<comment type="caution">
    <text evidence="4">The sequence shown here is derived from an EMBL/GenBank/DDBJ whole genome shotgun (WGS) entry which is preliminary data.</text>
</comment>
<feature type="transmembrane region" description="Helical" evidence="3">
    <location>
        <begin position="249"/>
        <end position="270"/>
    </location>
</feature>
<feature type="transmembrane region" description="Helical" evidence="3">
    <location>
        <begin position="99"/>
        <end position="120"/>
    </location>
</feature>
<evidence type="ECO:0000313" key="4">
    <source>
        <dbReference type="EMBL" id="OJT12252.1"/>
    </source>
</evidence>
<feature type="transmembrane region" description="Helical" evidence="3">
    <location>
        <begin position="290"/>
        <end position="307"/>
    </location>
</feature>
<organism evidence="4 5">
    <name type="scientific">Trametes pubescens</name>
    <name type="common">White-rot fungus</name>
    <dbReference type="NCBI Taxonomy" id="154538"/>
    <lineage>
        <taxon>Eukaryota</taxon>
        <taxon>Fungi</taxon>
        <taxon>Dikarya</taxon>
        <taxon>Basidiomycota</taxon>
        <taxon>Agaricomycotina</taxon>
        <taxon>Agaricomycetes</taxon>
        <taxon>Polyporales</taxon>
        <taxon>Polyporaceae</taxon>
        <taxon>Trametes</taxon>
    </lineage>
</organism>
<feature type="compositionally biased region" description="Basic residues" evidence="2">
    <location>
        <begin position="208"/>
        <end position="217"/>
    </location>
</feature>
<keyword evidence="1" id="KW-0175">Coiled coil</keyword>
<keyword evidence="3" id="KW-0812">Transmembrane</keyword>